<dbReference type="Pfam" id="PF01212">
    <property type="entry name" value="Beta_elim_lyase"/>
    <property type="match status" value="1"/>
</dbReference>
<evidence type="ECO:0000259" key="4">
    <source>
        <dbReference type="Pfam" id="PF01212"/>
    </source>
</evidence>
<comment type="similarity">
    <text evidence="2">Belongs to the threonine aldolase family.</text>
</comment>
<keyword evidence="6" id="KW-1185">Reference proteome</keyword>
<dbReference type="RefSeq" id="WP_344876233.1">
    <property type="nucleotide sequence ID" value="NZ_BAABAL010000012.1"/>
</dbReference>
<dbReference type="InterPro" id="IPR015421">
    <property type="entry name" value="PyrdxlP-dep_Trfase_major"/>
</dbReference>
<organism evidence="5 6">
    <name type="scientific">Allokutzneria multivorans</name>
    <dbReference type="NCBI Taxonomy" id="1142134"/>
    <lineage>
        <taxon>Bacteria</taxon>
        <taxon>Bacillati</taxon>
        <taxon>Actinomycetota</taxon>
        <taxon>Actinomycetes</taxon>
        <taxon>Pseudonocardiales</taxon>
        <taxon>Pseudonocardiaceae</taxon>
        <taxon>Allokutzneria</taxon>
    </lineage>
</organism>
<comment type="cofactor">
    <cofactor evidence="1">
        <name>pyridoxal 5'-phosphate</name>
        <dbReference type="ChEBI" id="CHEBI:597326"/>
    </cofactor>
</comment>
<evidence type="ECO:0000256" key="2">
    <source>
        <dbReference type="ARBA" id="ARBA00006966"/>
    </source>
</evidence>
<dbReference type="PIRSF" id="PIRSF017617">
    <property type="entry name" value="Thr_aldolase"/>
    <property type="match status" value="1"/>
</dbReference>
<dbReference type="PANTHER" id="PTHR48097:SF9">
    <property type="entry name" value="L-THREONINE ALDOLASE"/>
    <property type="match status" value="1"/>
</dbReference>
<name>A0ABP7SF94_9PSEU</name>
<reference evidence="6" key="1">
    <citation type="journal article" date="2019" name="Int. J. Syst. Evol. Microbiol.">
        <title>The Global Catalogue of Microorganisms (GCM) 10K type strain sequencing project: providing services to taxonomists for standard genome sequencing and annotation.</title>
        <authorList>
            <consortium name="The Broad Institute Genomics Platform"/>
            <consortium name="The Broad Institute Genome Sequencing Center for Infectious Disease"/>
            <person name="Wu L."/>
            <person name="Ma J."/>
        </authorList>
    </citation>
    <scope>NUCLEOTIDE SEQUENCE [LARGE SCALE GENOMIC DNA]</scope>
    <source>
        <strain evidence="6">JCM 17342</strain>
    </source>
</reference>
<dbReference type="SUPFAM" id="SSF53383">
    <property type="entry name" value="PLP-dependent transferases"/>
    <property type="match status" value="1"/>
</dbReference>
<dbReference type="Gene3D" id="3.40.640.10">
    <property type="entry name" value="Type I PLP-dependent aspartate aminotransferase-like (Major domain)"/>
    <property type="match status" value="1"/>
</dbReference>
<dbReference type="NCBIfam" id="NF041359">
    <property type="entry name" value="GntG_guanitoxin"/>
    <property type="match status" value="1"/>
</dbReference>
<dbReference type="InterPro" id="IPR023603">
    <property type="entry name" value="Low_specificity_L-TA-like"/>
</dbReference>
<dbReference type="Gene3D" id="3.90.1150.10">
    <property type="entry name" value="Aspartate Aminotransferase, domain 1"/>
    <property type="match status" value="1"/>
</dbReference>
<proteinExistence type="inferred from homology"/>
<keyword evidence="3" id="KW-0663">Pyridoxal phosphate</keyword>
<gene>
    <name evidence="5" type="ORF">GCM10022247_36330</name>
</gene>
<evidence type="ECO:0000313" key="5">
    <source>
        <dbReference type="EMBL" id="GAA4010821.1"/>
    </source>
</evidence>
<sequence length="351" mass="36993">MDLRSDTLSLLSPGMRKAMAEAEVGDDVWGGDPTTRRLERWCAELFGKEAALFTTSGTLSNQLALRVHTRPGDEVITDTKYHVNFYESAASAGLAGVALNTVDSADGVLTPELVEFALRRKARKPLYAAPKLVCVENTVNFHSGRVVPHDSLRALRQHTLGAGLATHLDGARLANASVAAGVSLAEFADTADTVSMCFAKGLAAPFGSILVGPAELIERATVHRSAYGGGLHQSGVLAAAALYGLQHNVERLAEDHHNARLLGELLSQHPAFGVELDSVQTNVLVVDVSGIGLPASTFVRAAAEDGVLLAERTPTSVRAMTRLGIDEAAIRTAAERLLALADRVKGPVAVA</sequence>
<dbReference type="InterPro" id="IPR015422">
    <property type="entry name" value="PyrdxlP-dep_Trfase_small"/>
</dbReference>
<dbReference type="EMBL" id="BAABAL010000012">
    <property type="protein sequence ID" value="GAA4010821.1"/>
    <property type="molecule type" value="Genomic_DNA"/>
</dbReference>
<protein>
    <submittedName>
        <fullName evidence="5">GntG family PLP-dependent aldolase</fullName>
    </submittedName>
</protein>
<evidence type="ECO:0000256" key="1">
    <source>
        <dbReference type="ARBA" id="ARBA00001933"/>
    </source>
</evidence>
<evidence type="ECO:0000256" key="3">
    <source>
        <dbReference type="ARBA" id="ARBA00022898"/>
    </source>
</evidence>
<accession>A0ABP7SF94</accession>
<comment type="caution">
    <text evidence="5">The sequence shown here is derived from an EMBL/GenBank/DDBJ whole genome shotgun (WGS) entry which is preliminary data.</text>
</comment>
<dbReference type="InterPro" id="IPR015424">
    <property type="entry name" value="PyrdxlP-dep_Trfase"/>
</dbReference>
<feature type="domain" description="Aromatic amino acid beta-eliminating lyase/threonine aldolase" evidence="4">
    <location>
        <begin position="2"/>
        <end position="287"/>
    </location>
</feature>
<dbReference type="Proteomes" id="UP001501747">
    <property type="component" value="Unassembled WGS sequence"/>
</dbReference>
<dbReference type="InterPro" id="IPR001597">
    <property type="entry name" value="ArAA_b-elim_lyase/Thr_aldolase"/>
</dbReference>
<dbReference type="PANTHER" id="PTHR48097">
    <property type="entry name" value="L-THREONINE ALDOLASE-RELATED"/>
    <property type="match status" value="1"/>
</dbReference>
<evidence type="ECO:0000313" key="6">
    <source>
        <dbReference type="Proteomes" id="UP001501747"/>
    </source>
</evidence>